<dbReference type="Gene3D" id="1.10.10.10">
    <property type="entry name" value="Winged helix-like DNA-binding domain superfamily/Winged helix DNA-binding domain"/>
    <property type="match status" value="1"/>
</dbReference>
<dbReference type="InterPro" id="IPR036390">
    <property type="entry name" value="WH_DNA-bd_sf"/>
</dbReference>
<dbReference type="InterPro" id="IPR000944">
    <property type="entry name" value="Tscrpt_reg_Rrf2"/>
</dbReference>
<dbReference type="SUPFAM" id="SSF46785">
    <property type="entry name" value="Winged helix' DNA-binding domain"/>
    <property type="match status" value="1"/>
</dbReference>
<gene>
    <name evidence="1" type="ORF">NYZ99_01890</name>
</gene>
<evidence type="ECO:0000313" key="1">
    <source>
        <dbReference type="EMBL" id="UWX56682.1"/>
    </source>
</evidence>
<dbReference type="InterPro" id="IPR036388">
    <property type="entry name" value="WH-like_DNA-bd_sf"/>
</dbReference>
<accession>A0ABY5YCB3</accession>
<protein>
    <submittedName>
        <fullName evidence="1">Rrf2 family transcriptional regulator</fullName>
    </submittedName>
</protein>
<keyword evidence="2" id="KW-1185">Reference proteome</keyword>
<dbReference type="EMBL" id="CP104205">
    <property type="protein sequence ID" value="UWX56682.1"/>
    <property type="molecule type" value="Genomic_DNA"/>
</dbReference>
<sequence length="42" mass="4795">MPQAYLSKLMQELTRHNLISSVRGSNGGFYLNEENRGVSLRK</sequence>
<dbReference type="Pfam" id="PF02082">
    <property type="entry name" value="Rrf2"/>
    <property type="match status" value="1"/>
</dbReference>
<proteinExistence type="predicted"/>
<evidence type="ECO:0000313" key="2">
    <source>
        <dbReference type="Proteomes" id="UP001059209"/>
    </source>
</evidence>
<reference evidence="1" key="1">
    <citation type="submission" date="2022-09" db="EMBL/GenBank/DDBJ databases">
        <title>Maribacter litopenaei sp. nov., isolated from the intestinal tract of the Pacific White Shrimp, Litopenaeus vannamei.</title>
        <authorList>
            <person name="Kim S.Y."/>
            <person name="Hwang C.Y."/>
        </authorList>
    </citation>
    <scope>NUCLEOTIDE SEQUENCE</scope>
    <source>
        <strain evidence="1">HL-LV01</strain>
    </source>
</reference>
<dbReference type="PROSITE" id="PS51197">
    <property type="entry name" value="HTH_RRF2_2"/>
    <property type="match status" value="1"/>
</dbReference>
<dbReference type="Proteomes" id="UP001059209">
    <property type="component" value="Chromosome"/>
</dbReference>
<name>A0ABY5YCB3_9FLAO</name>
<organism evidence="1 2">
    <name type="scientific">Maribacter litopenaei</name>
    <dbReference type="NCBI Taxonomy" id="2976127"/>
    <lineage>
        <taxon>Bacteria</taxon>
        <taxon>Pseudomonadati</taxon>
        <taxon>Bacteroidota</taxon>
        <taxon>Flavobacteriia</taxon>
        <taxon>Flavobacteriales</taxon>
        <taxon>Flavobacteriaceae</taxon>
        <taxon>Maribacter</taxon>
    </lineage>
</organism>